<sequence length="166" mass="18029">MAKPQSTITITDADMRSHGRDVMRYLMTTPTMLTAFAFVAIPSVVAIGAAAVTGNITMLIAGIGMIVITILVPFLLRSQAKKMLRAAAPEGARLATSVADETLWLQSPLATQTLELASFQKAKIVGDTLILRFRGSTNYLALLVRVSRQTRWQRHANVWAHSPVAP</sequence>
<keyword evidence="3" id="KW-1185">Reference proteome</keyword>
<dbReference type="AlphaFoldDB" id="A0A5C8HRL3"/>
<feature type="transmembrane region" description="Helical" evidence="1">
    <location>
        <begin position="25"/>
        <end position="50"/>
    </location>
</feature>
<accession>A0A5C8HRL3</accession>
<name>A0A5C8HRL3_9MICO</name>
<evidence type="ECO:0000313" key="3">
    <source>
        <dbReference type="Proteomes" id="UP000321196"/>
    </source>
</evidence>
<comment type="caution">
    <text evidence="2">The sequence shown here is derived from an EMBL/GenBank/DDBJ whole genome shotgun (WGS) entry which is preliminary data.</text>
</comment>
<dbReference type="EMBL" id="VRSW01000001">
    <property type="protein sequence ID" value="TXK06147.1"/>
    <property type="molecule type" value="Genomic_DNA"/>
</dbReference>
<keyword evidence="1" id="KW-0472">Membrane</keyword>
<gene>
    <name evidence="2" type="ORF">FVP60_04065</name>
</gene>
<feature type="transmembrane region" description="Helical" evidence="1">
    <location>
        <begin position="56"/>
        <end position="76"/>
    </location>
</feature>
<organism evidence="2 3">
    <name type="scientific">Microbacterium mitrae</name>
    <dbReference type="NCBI Taxonomy" id="664640"/>
    <lineage>
        <taxon>Bacteria</taxon>
        <taxon>Bacillati</taxon>
        <taxon>Actinomycetota</taxon>
        <taxon>Actinomycetes</taxon>
        <taxon>Micrococcales</taxon>
        <taxon>Microbacteriaceae</taxon>
        <taxon>Microbacterium</taxon>
    </lineage>
</organism>
<evidence type="ECO:0000313" key="2">
    <source>
        <dbReference type="EMBL" id="TXK06147.1"/>
    </source>
</evidence>
<keyword evidence="1" id="KW-0812">Transmembrane</keyword>
<keyword evidence="1" id="KW-1133">Transmembrane helix</keyword>
<evidence type="ECO:0000256" key="1">
    <source>
        <dbReference type="SAM" id="Phobius"/>
    </source>
</evidence>
<proteinExistence type="predicted"/>
<dbReference type="RefSeq" id="WP_147824956.1">
    <property type="nucleotide sequence ID" value="NZ_BAAARG010000001.1"/>
</dbReference>
<protein>
    <submittedName>
        <fullName evidence="2">Uncharacterized protein</fullName>
    </submittedName>
</protein>
<dbReference type="Proteomes" id="UP000321196">
    <property type="component" value="Unassembled WGS sequence"/>
</dbReference>
<reference evidence="2 3" key="1">
    <citation type="submission" date="2019-08" db="EMBL/GenBank/DDBJ databases">
        <authorList>
            <person name="Dong K."/>
        </authorList>
    </citation>
    <scope>NUCLEOTIDE SEQUENCE [LARGE SCALE GENOMIC DNA]</scope>
    <source>
        <strain evidence="2 3">M4-8</strain>
    </source>
</reference>